<dbReference type="EMBL" id="BMNC01000018">
    <property type="protein sequence ID" value="GGN23386.1"/>
    <property type="molecule type" value="Genomic_DNA"/>
</dbReference>
<protein>
    <recommendedName>
        <fullName evidence="4">DUF1963 domain-containing protein</fullName>
    </recommendedName>
</protein>
<gene>
    <name evidence="2" type="ORF">GCM10011609_76180</name>
</gene>
<organism evidence="2 3">
    <name type="scientific">Lentzea pudingi</name>
    <dbReference type="NCBI Taxonomy" id="1789439"/>
    <lineage>
        <taxon>Bacteria</taxon>
        <taxon>Bacillati</taxon>
        <taxon>Actinomycetota</taxon>
        <taxon>Actinomycetes</taxon>
        <taxon>Pseudonocardiales</taxon>
        <taxon>Pseudonocardiaceae</taxon>
        <taxon>Lentzea</taxon>
    </lineage>
</organism>
<feature type="region of interest" description="Disordered" evidence="1">
    <location>
        <begin position="1"/>
        <end position="30"/>
    </location>
</feature>
<accession>A0ABQ2ITH8</accession>
<evidence type="ECO:0000256" key="1">
    <source>
        <dbReference type="SAM" id="MobiDB-lite"/>
    </source>
</evidence>
<sequence length="88" mass="9551">MLGAVTALRPHSADERTEEPVLGRLGGEPDWLQDDETPACPTCATRMTFAAQLEEGYDFSTAANFGGGGRGYVFHCRPCGNAAFLWQR</sequence>
<comment type="caution">
    <text evidence="2">The sequence shown here is derived from an EMBL/GenBank/DDBJ whole genome shotgun (WGS) entry which is preliminary data.</text>
</comment>
<reference evidence="3" key="1">
    <citation type="journal article" date="2019" name="Int. J. Syst. Evol. Microbiol.">
        <title>The Global Catalogue of Microorganisms (GCM) 10K type strain sequencing project: providing services to taxonomists for standard genome sequencing and annotation.</title>
        <authorList>
            <consortium name="The Broad Institute Genomics Platform"/>
            <consortium name="The Broad Institute Genome Sequencing Center for Infectious Disease"/>
            <person name="Wu L."/>
            <person name="Ma J."/>
        </authorList>
    </citation>
    <scope>NUCLEOTIDE SEQUENCE [LARGE SCALE GENOMIC DNA]</scope>
    <source>
        <strain evidence="3">CGMCC 4.7319</strain>
    </source>
</reference>
<feature type="compositionally biased region" description="Basic and acidic residues" evidence="1">
    <location>
        <begin position="11"/>
        <end position="21"/>
    </location>
</feature>
<name>A0ABQ2ITH8_9PSEU</name>
<evidence type="ECO:0000313" key="2">
    <source>
        <dbReference type="EMBL" id="GGN23386.1"/>
    </source>
</evidence>
<dbReference type="Proteomes" id="UP000597656">
    <property type="component" value="Unassembled WGS sequence"/>
</dbReference>
<evidence type="ECO:0008006" key="4">
    <source>
        <dbReference type="Google" id="ProtNLM"/>
    </source>
</evidence>
<keyword evidence="3" id="KW-1185">Reference proteome</keyword>
<evidence type="ECO:0000313" key="3">
    <source>
        <dbReference type="Proteomes" id="UP000597656"/>
    </source>
</evidence>
<proteinExistence type="predicted"/>